<evidence type="ECO:0000256" key="1">
    <source>
        <dbReference type="ARBA" id="ARBA00022729"/>
    </source>
</evidence>
<proteinExistence type="predicted"/>
<dbReference type="PROSITE" id="PS51125">
    <property type="entry name" value="NHL"/>
    <property type="match status" value="1"/>
</dbReference>
<accession>A0A819ECR9</accession>
<dbReference type="PANTHER" id="PTHR10680:SF28">
    <property type="entry name" value="SMP-30_GLUCONOLACTONASE_LRE-LIKE REGION DOMAIN-CONTAINING PROTEIN"/>
    <property type="match status" value="1"/>
</dbReference>
<dbReference type="EMBL" id="CAJNOE010000067">
    <property type="protein sequence ID" value="CAF0850020.1"/>
    <property type="molecule type" value="Genomic_DNA"/>
</dbReference>
<dbReference type="GO" id="GO:0005576">
    <property type="term" value="C:extracellular region"/>
    <property type="evidence" value="ECO:0007669"/>
    <property type="project" value="TreeGrafter"/>
</dbReference>
<evidence type="ECO:0000256" key="3">
    <source>
        <dbReference type="ARBA" id="ARBA00023180"/>
    </source>
</evidence>
<dbReference type="EMBL" id="CAJOBB010002183">
    <property type="protein sequence ID" value="CAF3945818.1"/>
    <property type="molecule type" value="Genomic_DNA"/>
</dbReference>
<organism evidence="7 9">
    <name type="scientific">Adineta steineri</name>
    <dbReference type="NCBI Taxonomy" id="433720"/>
    <lineage>
        <taxon>Eukaryota</taxon>
        <taxon>Metazoa</taxon>
        <taxon>Spiralia</taxon>
        <taxon>Gnathifera</taxon>
        <taxon>Rotifera</taxon>
        <taxon>Eurotatoria</taxon>
        <taxon>Bdelloidea</taxon>
        <taxon>Adinetida</taxon>
        <taxon>Adinetidae</taxon>
        <taxon>Adineta</taxon>
    </lineage>
</organism>
<dbReference type="InterPro" id="IPR011042">
    <property type="entry name" value="6-blade_b-propeller_TolB-like"/>
</dbReference>
<gene>
    <name evidence="5" type="ORF">IZO911_LOCUS9540</name>
    <name evidence="6" type="ORF">JYZ213_LOCUS9575</name>
    <name evidence="8" type="ORF">KXQ929_LOCUS25312</name>
    <name evidence="7" type="ORF">OXD698_LOCUS21141</name>
</gene>
<dbReference type="SUPFAM" id="SSF101898">
    <property type="entry name" value="NHL repeat"/>
    <property type="match status" value="1"/>
</dbReference>
<dbReference type="EMBL" id="CAJNOG010000068">
    <property type="protein sequence ID" value="CAF0882653.1"/>
    <property type="molecule type" value="Genomic_DNA"/>
</dbReference>
<evidence type="ECO:0000313" key="8">
    <source>
        <dbReference type="EMBL" id="CAF3945818.1"/>
    </source>
</evidence>
<dbReference type="Proteomes" id="UP000663845">
    <property type="component" value="Unassembled WGS sequence"/>
</dbReference>
<reference evidence="7" key="1">
    <citation type="submission" date="2021-02" db="EMBL/GenBank/DDBJ databases">
        <authorList>
            <person name="Nowell W R."/>
        </authorList>
    </citation>
    <scope>NUCLEOTIDE SEQUENCE</scope>
</reference>
<comment type="caution">
    <text evidence="7">The sequence shown here is derived from an EMBL/GenBank/DDBJ whole genome shotgun (WGS) entry which is preliminary data.</text>
</comment>
<dbReference type="CDD" id="cd05819">
    <property type="entry name" value="NHL"/>
    <property type="match status" value="1"/>
</dbReference>
<name>A0A819ECR9_9BILA</name>
<evidence type="ECO:0000256" key="2">
    <source>
        <dbReference type="ARBA" id="ARBA00022737"/>
    </source>
</evidence>
<evidence type="ECO:0000313" key="6">
    <source>
        <dbReference type="EMBL" id="CAF0882653.1"/>
    </source>
</evidence>
<sequence>MYYRHQVEKRSLNDNVMTSNRVAAGTGVKGSDSNQLYGPQGIFVDVNFDIYVADFVNDRVQLFQPRESNGTTVAGYRSLNPTINLLRPSAIILDAEKYLFIVDQGNNRIVGSGLNGFRCFAGCYRKGSQSNQLNYPFSFSFDRTGNILIADQYNDRIQKFQYIEESCGTSRMIE</sequence>
<evidence type="ECO:0000313" key="9">
    <source>
        <dbReference type="Proteomes" id="UP000663844"/>
    </source>
</evidence>
<keyword evidence="2" id="KW-0677">Repeat</keyword>
<keyword evidence="3" id="KW-0325">Glycoprotein</keyword>
<dbReference type="PANTHER" id="PTHR10680">
    <property type="entry name" value="PEPTIDYL-GLYCINE ALPHA-AMIDATING MONOOXYGENASE"/>
    <property type="match status" value="1"/>
</dbReference>
<evidence type="ECO:0000256" key="4">
    <source>
        <dbReference type="PROSITE-ProRule" id="PRU00504"/>
    </source>
</evidence>
<dbReference type="Proteomes" id="UP000663844">
    <property type="component" value="Unassembled WGS sequence"/>
</dbReference>
<keyword evidence="1" id="KW-0732">Signal</keyword>
<dbReference type="InterPro" id="IPR001258">
    <property type="entry name" value="NHL_repeat"/>
</dbReference>
<dbReference type="Proteomes" id="UP000663868">
    <property type="component" value="Unassembled WGS sequence"/>
</dbReference>
<dbReference type="EMBL" id="CAJOAZ010001722">
    <property type="protein sequence ID" value="CAF3848560.1"/>
    <property type="molecule type" value="Genomic_DNA"/>
</dbReference>
<dbReference type="Proteomes" id="UP000663860">
    <property type="component" value="Unassembled WGS sequence"/>
</dbReference>
<feature type="repeat" description="NHL" evidence="4">
    <location>
        <begin position="27"/>
        <end position="66"/>
    </location>
</feature>
<protein>
    <submittedName>
        <fullName evidence="7">Uncharacterized protein</fullName>
    </submittedName>
</protein>
<evidence type="ECO:0000313" key="7">
    <source>
        <dbReference type="EMBL" id="CAF3848560.1"/>
    </source>
</evidence>
<dbReference type="Gene3D" id="2.120.10.30">
    <property type="entry name" value="TolB, C-terminal domain"/>
    <property type="match status" value="1"/>
</dbReference>
<evidence type="ECO:0000313" key="5">
    <source>
        <dbReference type="EMBL" id="CAF0850020.1"/>
    </source>
</evidence>
<dbReference type="AlphaFoldDB" id="A0A819ECR9"/>